<gene>
    <name evidence="2" type="ORF">GALL_487970</name>
</gene>
<proteinExistence type="predicted"/>
<accession>A0A1J5PFP4</accession>
<reference evidence="2" key="1">
    <citation type="submission" date="2016-10" db="EMBL/GenBank/DDBJ databases">
        <title>Sequence of Gallionella enrichment culture.</title>
        <authorList>
            <person name="Poehlein A."/>
            <person name="Muehling M."/>
            <person name="Daniel R."/>
        </authorList>
    </citation>
    <scope>NUCLEOTIDE SEQUENCE</scope>
</reference>
<feature type="compositionally biased region" description="Basic residues" evidence="1">
    <location>
        <begin position="237"/>
        <end position="246"/>
    </location>
</feature>
<feature type="compositionally biased region" description="Basic and acidic residues" evidence="1">
    <location>
        <begin position="218"/>
        <end position="230"/>
    </location>
</feature>
<dbReference type="EMBL" id="MLJW01004636">
    <property type="protein sequence ID" value="OIQ69600.1"/>
    <property type="molecule type" value="Genomic_DNA"/>
</dbReference>
<evidence type="ECO:0000256" key="1">
    <source>
        <dbReference type="SAM" id="MobiDB-lite"/>
    </source>
</evidence>
<comment type="caution">
    <text evidence="2">The sequence shown here is derived from an EMBL/GenBank/DDBJ whole genome shotgun (WGS) entry which is preliminary data.</text>
</comment>
<organism evidence="2">
    <name type="scientific">mine drainage metagenome</name>
    <dbReference type="NCBI Taxonomy" id="410659"/>
    <lineage>
        <taxon>unclassified sequences</taxon>
        <taxon>metagenomes</taxon>
        <taxon>ecological metagenomes</taxon>
    </lineage>
</organism>
<sequence>MILELVGLERSGLLLDDVLGEIQHIPGDLHVLDVVEILLFAAYLVRVAQQRAHQALAERLQRDDVFAVGQHHAPDRDLVHAANGFADHRKGVMTDLAVGYEIIRTDQIADVDIGFRHKFVDLDRVRRFQRDVVEFLLRHLDVGVGVDLVAFHDVFGGDFLAGVGIDLGIFDAMTGLAVDLVEADLFGVRRRRIQGDRAGYERKAQETLPIGAGGHGILPERNRPGNKDITAEPGFKQAKRGISKWR</sequence>
<feature type="region of interest" description="Disordered" evidence="1">
    <location>
        <begin position="211"/>
        <end position="246"/>
    </location>
</feature>
<protein>
    <submittedName>
        <fullName evidence="2">Uncharacterized protein</fullName>
    </submittedName>
</protein>
<dbReference type="AlphaFoldDB" id="A0A1J5PFP4"/>
<name>A0A1J5PFP4_9ZZZZ</name>
<evidence type="ECO:0000313" key="2">
    <source>
        <dbReference type="EMBL" id="OIQ69600.1"/>
    </source>
</evidence>